<gene>
    <name evidence="7" type="ORF">PRECH8_15490</name>
</gene>
<dbReference type="CDD" id="cd07770">
    <property type="entry name" value="ASKHA_NBD_FGGY_GntK"/>
    <property type="match status" value="1"/>
</dbReference>
<evidence type="ECO:0000256" key="4">
    <source>
        <dbReference type="RuleBase" id="RU003733"/>
    </source>
</evidence>
<dbReference type="AlphaFoldDB" id="A0A916QFS7"/>
<name>A0A916QFS7_9BACL</name>
<dbReference type="PANTHER" id="PTHR43095">
    <property type="entry name" value="SUGAR KINASE"/>
    <property type="match status" value="1"/>
</dbReference>
<accession>A0A916QFS7</accession>
<dbReference type="InterPro" id="IPR018484">
    <property type="entry name" value="FGGY_N"/>
</dbReference>
<dbReference type="GO" id="GO:0005975">
    <property type="term" value="P:carbohydrate metabolic process"/>
    <property type="evidence" value="ECO:0007669"/>
    <property type="project" value="InterPro"/>
</dbReference>
<dbReference type="PIRSF" id="PIRSF000538">
    <property type="entry name" value="GlpK"/>
    <property type="match status" value="1"/>
</dbReference>
<dbReference type="Gene3D" id="3.30.420.40">
    <property type="match status" value="2"/>
</dbReference>
<feature type="domain" description="Carbohydrate kinase FGGY C-terminal" evidence="6">
    <location>
        <begin position="262"/>
        <end position="442"/>
    </location>
</feature>
<reference evidence="7" key="1">
    <citation type="submission" date="2020-08" db="EMBL/GenBank/DDBJ databases">
        <authorList>
            <person name="Uke A."/>
            <person name="Chhe C."/>
            <person name="Baramee S."/>
            <person name="Kosugi A."/>
        </authorList>
    </citation>
    <scope>NUCLEOTIDE SEQUENCE</scope>
    <source>
        <strain evidence="7">DA-C8</strain>
    </source>
</reference>
<sequence>MSHNTNVVIGIDLGTTGAKCVIWSTDTKEIAAEASKTYPLLKPNPGWAEQDPQELFEAFMYCLRTAIEEGGIDPKRIIGVGISTAMHTLLAVDEQGKPLTNCITWADGRSSDQADRIKQAFDGLAIYRRTGTPIHPMSPLAKLLWMKDERPDLYAQAAKFVSIKEYILYHLYGEWVVDVSIASATGLFNLTTMDWDEEVLRLLELDAERLSKPVPVTYALRGLREEFVQQLGIDRDTPMVIGSSDGVLANLGVGAVLPGDIAVTVGTSGAIRTMMDQPLTDAAGRTFCYALAEDRFAIGGATNNAGIVLQWLIEEMMRGDLTMEEVLREAGEAAPGADGLLFLPYLNGERAPYWNANARATFFGLSIRHQRKHMFRAALEGIVFSLYGVKNVLAERPSDAPIHASGGLARSELWLQILADVFGRRVVVPRSVEASCLGAALVVLKSAGRIEQWEEAKSWAEAAYSYEPNMGNHARYAKLFDIYQQVADKLQPDFERITEFQVSHSND</sequence>
<dbReference type="GO" id="GO:0016301">
    <property type="term" value="F:kinase activity"/>
    <property type="evidence" value="ECO:0007669"/>
    <property type="project" value="UniProtKB-KW"/>
</dbReference>
<evidence type="ECO:0000256" key="1">
    <source>
        <dbReference type="ARBA" id="ARBA00009156"/>
    </source>
</evidence>
<dbReference type="InterPro" id="IPR018483">
    <property type="entry name" value="Carb_kinase_FGGY_CS"/>
</dbReference>
<dbReference type="PANTHER" id="PTHR43095:SF2">
    <property type="entry name" value="GLUCONOKINASE"/>
    <property type="match status" value="1"/>
</dbReference>
<comment type="similarity">
    <text evidence="1 4">Belongs to the FGGY kinase family.</text>
</comment>
<evidence type="ECO:0000313" key="8">
    <source>
        <dbReference type="Proteomes" id="UP000654993"/>
    </source>
</evidence>
<dbReference type="InterPro" id="IPR050406">
    <property type="entry name" value="FGGY_Carb_Kinase"/>
</dbReference>
<dbReference type="EMBL" id="BMAQ01000014">
    <property type="protein sequence ID" value="GFR38253.1"/>
    <property type="molecule type" value="Genomic_DNA"/>
</dbReference>
<dbReference type="RefSeq" id="WP_242457486.1">
    <property type="nucleotide sequence ID" value="NZ_BMAQ01000014.1"/>
</dbReference>
<dbReference type="PROSITE" id="PS00933">
    <property type="entry name" value="FGGY_KINASES_1"/>
    <property type="match status" value="1"/>
</dbReference>
<comment type="caution">
    <text evidence="7">The sequence shown here is derived from an EMBL/GenBank/DDBJ whole genome shotgun (WGS) entry which is preliminary data.</text>
</comment>
<proteinExistence type="inferred from homology"/>
<evidence type="ECO:0000256" key="3">
    <source>
        <dbReference type="ARBA" id="ARBA00022777"/>
    </source>
</evidence>
<dbReference type="SUPFAM" id="SSF53067">
    <property type="entry name" value="Actin-like ATPase domain"/>
    <property type="match status" value="2"/>
</dbReference>
<dbReference type="Proteomes" id="UP000654993">
    <property type="component" value="Unassembled WGS sequence"/>
</dbReference>
<reference evidence="7" key="2">
    <citation type="journal article" date="2021" name="Data Brief">
        <title>Draft genome sequence data of the facultative, thermophilic, xylanolytic bacterium Paenibacillus sp. strain DA-C8.</title>
        <authorList>
            <person name="Chhe C."/>
            <person name="Uke A."/>
            <person name="Baramee S."/>
            <person name="Ungkulpasvich U."/>
            <person name="Tachaapaikoon C."/>
            <person name="Pason P."/>
            <person name="Waeonukul R."/>
            <person name="Ratanakhanokchai K."/>
            <person name="Kosugi A."/>
        </authorList>
    </citation>
    <scope>NUCLEOTIDE SEQUENCE</scope>
    <source>
        <strain evidence="7">DA-C8</strain>
    </source>
</reference>
<dbReference type="InterPro" id="IPR000577">
    <property type="entry name" value="Carb_kinase_FGGY"/>
</dbReference>
<organism evidence="7 8">
    <name type="scientific">Insulibacter thermoxylanivorax</name>
    <dbReference type="NCBI Taxonomy" id="2749268"/>
    <lineage>
        <taxon>Bacteria</taxon>
        <taxon>Bacillati</taxon>
        <taxon>Bacillota</taxon>
        <taxon>Bacilli</taxon>
        <taxon>Bacillales</taxon>
        <taxon>Paenibacillaceae</taxon>
        <taxon>Insulibacter</taxon>
    </lineage>
</organism>
<keyword evidence="3 4" id="KW-0418">Kinase</keyword>
<keyword evidence="2 4" id="KW-0808">Transferase</keyword>
<dbReference type="InterPro" id="IPR018485">
    <property type="entry name" value="FGGY_C"/>
</dbReference>
<feature type="domain" description="Carbohydrate kinase FGGY N-terminal" evidence="5">
    <location>
        <begin position="8"/>
        <end position="252"/>
    </location>
</feature>
<dbReference type="GO" id="GO:0016773">
    <property type="term" value="F:phosphotransferase activity, alcohol group as acceptor"/>
    <property type="evidence" value="ECO:0007669"/>
    <property type="project" value="InterPro"/>
</dbReference>
<dbReference type="Pfam" id="PF00370">
    <property type="entry name" value="FGGY_N"/>
    <property type="match status" value="1"/>
</dbReference>
<dbReference type="Pfam" id="PF02782">
    <property type="entry name" value="FGGY_C"/>
    <property type="match status" value="1"/>
</dbReference>
<dbReference type="PROSITE" id="PS00445">
    <property type="entry name" value="FGGY_KINASES_2"/>
    <property type="match status" value="1"/>
</dbReference>
<keyword evidence="8" id="KW-1185">Reference proteome</keyword>
<evidence type="ECO:0000313" key="7">
    <source>
        <dbReference type="EMBL" id="GFR38253.1"/>
    </source>
</evidence>
<dbReference type="InterPro" id="IPR043129">
    <property type="entry name" value="ATPase_NBD"/>
</dbReference>
<protein>
    <submittedName>
        <fullName evidence="7">Gluconate kinase</fullName>
    </submittedName>
</protein>
<evidence type="ECO:0000259" key="5">
    <source>
        <dbReference type="Pfam" id="PF00370"/>
    </source>
</evidence>
<evidence type="ECO:0000256" key="2">
    <source>
        <dbReference type="ARBA" id="ARBA00022679"/>
    </source>
</evidence>
<evidence type="ECO:0000259" key="6">
    <source>
        <dbReference type="Pfam" id="PF02782"/>
    </source>
</evidence>